<keyword evidence="2" id="KW-1185">Reference proteome</keyword>
<organism evidence="1 2">
    <name type="scientific">Tanacetum coccineum</name>
    <dbReference type="NCBI Taxonomy" id="301880"/>
    <lineage>
        <taxon>Eukaryota</taxon>
        <taxon>Viridiplantae</taxon>
        <taxon>Streptophyta</taxon>
        <taxon>Embryophyta</taxon>
        <taxon>Tracheophyta</taxon>
        <taxon>Spermatophyta</taxon>
        <taxon>Magnoliopsida</taxon>
        <taxon>eudicotyledons</taxon>
        <taxon>Gunneridae</taxon>
        <taxon>Pentapetalae</taxon>
        <taxon>asterids</taxon>
        <taxon>campanulids</taxon>
        <taxon>Asterales</taxon>
        <taxon>Asteraceae</taxon>
        <taxon>Asteroideae</taxon>
        <taxon>Anthemideae</taxon>
        <taxon>Anthemidinae</taxon>
        <taxon>Tanacetum</taxon>
    </lineage>
</organism>
<comment type="caution">
    <text evidence="1">The sequence shown here is derived from an EMBL/GenBank/DDBJ whole genome shotgun (WGS) entry which is preliminary data.</text>
</comment>
<accession>A0ABQ4ZPI1</accession>
<reference evidence="1" key="1">
    <citation type="journal article" date="2022" name="Int. J. Mol. Sci.">
        <title>Draft Genome of Tanacetum Coccineum: Genomic Comparison of Closely Related Tanacetum-Family Plants.</title>
        <authorList>
            <person name="Yamashiro T."/>
            <person name="Shiraishi A."/>
            <person name="Nakayama K."/>
            <person name="Satake H."/>
        </authorList>
    </citation>
    <scope>NUCLEOTIDE SEQUENCE</scope>
</reference>
<dbReference type="EMBL" id="BQNB010011534">
    <property type="protein sequence ID" value="GJS91802.1"/>
    <property type="molecule type" value="Genomic_DNA"/>
</dbReference>
<protein>
    <submittedName>
        <fullName evidence="1">Uncharacterized protein</fullName>
    </submittedName>
</protein>
<dbReference type="Proteomes" id="UP001151760">
    <property type="component" value="Unassembled WGS sequence"/>
</dbReference>
<evidence type="ECO:0000313" key="2">
    <source>
        <dbReference type="Proteomes" id="UP001151760"/>
    </source>
</evidence>
<gene>
    <name evidence="1" type="ORF">Tco_0774438</name>
</gene>
<sequence length="172" mass="19000">MPSRNALESPHSKQPYDYPSVDLGGLSAHLKTKSVAHAAFGSTSDPHGEVTFEHNRIRPSDGFLSPIPRHKLFHASMDCIGSFRSSGLNMGVPPCKSISLVSTRSKFDLACYYTVAYAVNRLHLFKPLSESEPTPPVPMKFKGWLLGSLPVQQYAFVNHWPEFGRLVTRSSG</sequence>
<name>A0ABQ4ZPI1_9ASTR</name>
<proteinExistence type="predicted"/>
<reference evidence="1" key="2">
    <citation type="submission" date="2022-01" db="EMBL/GenBank/DDBJ databases">
        <authorList>
            <person name="Yamashiro T."/>
            <person name="Shiraishi A."/>
            <person name="Satake H."/>
            <person name="Nakayama K."/>
        </authorList>
    </citation>
    <scope>NUCLEOTIDE SEQUENCE</scope>
</reference>
<evidence type="ECO:0000313" key="1">
    <source>
        <dbReference type="EMBL" id="GJS91802.1"/>
    </source>
</evidence>